<evidence type="ECO:0000313" key="16">
    <source>
        <dbReference type="Proteomes" id="UP000663699"/>
    </source>
</evidence>
<protein>
    <recommendedName>
        <fullName evidence="14">Rhodanese domain-containing protein</fullName>
    </recommendedName>
</protein>
<keyword evidence="8" id="KW-0833">Ubl conjugation pathway</keyword>
<dbReference type="GO" id="GO:0002143">
    <property type="term" value="P:tRNA wobble position uridine thiolation"/>
    <property type="evidence" value="ECO:0007669"/>
    <property type="project" value="InterPro"/>
</dbReference>
<dbReference type="EMBL" id="CP054532">
    <property type="protein sequence ID" value="QSL64089.1"/>
    <property type="molecule type" value="Genomic_DNA"/>
</dbReference>
<organism evidence="15 16">
    <name type="scientific">Pneumocystis wakefieldiae</name>
    <dbReference type="NCBI Taxonomy" id="38082"/>
    <lineage>
        <taxon>Eukaryota</taxon>
        <taxon>Fungi</taxon>
        <taxon>Dikarya</taxon>
        <taxon>Ascomycota</taxon>
        <taxon>Taphrinomycotina</taxon>
        <taxon>Pneumocystomycetes</taxon>
        <taxon>Pneumocystaceae</taxon>
        <taxon>Pneumocystis</taxon>
    </lineage>
</organism>
<dbReference type="PANTHER" id="PTHR10953:SF102">
    <property type="entry name" value="ADENYLYLTRANSFERASE AND SULFURTRANSFERASE MOCS3"/>
    <property type="match status" value="1"/>
</dbReference>
<comment type="similarity">
    <text evidence="12">In the N-terminal section; belongs to the HesA/MoeB/ThiF family. UBA4 subfamily.</text>
</comment>
<evidence type="ECO:0000259" key="14">
    <source>
        <dbReference type="PROSITE" id="PS50206"/>
    </source>
</evidence>
<evidence type="ECO:0000256" key="5">
    <source>
        <dbReference type="ARBA" id="ARBA00022695"/>
    </source>
</evidence>
<keyword evidence="2 12" id="KW-0963">Cytoplasm</keyword>
<keyword evidence="6 12" id="KW-0479">Metal-binding</keyword>
<comment type="cofactor">
    <cofactor evidence="12">
        <name>Zn(2+)</name>
        <dbReference type="ChEBI" id="CHEBI:29105"/>
    </cofactor>
    <text evidence="12">Binds 1 zinc ion per subunit.</text>
</comment>
<evidence type="ECO:0000256" key="8">
    <source>
        <dbReference type="ARBA" id="ARBA00022786"/>
    </source>
</evidence>
<name>A0A899FXV5_9ASCO</name>
<dbReference type="HAMAP" id="MF_03049">
    <property type="entry name" value="MOCS3_Uba4"/>
    <property type="match status" value="1"/>
</dbReference>
<feature type="binding site" evidence="12">
    <location>
        <position position="75"/>
    </location>
    <ligand>
        <name>ATP</name>
        <dbReference type="ChEBI" id="CHEBI:30616"/>
    </ligand>
</feature>
<feature type="binding site" evidence="12">
    <location>
        <position position="120"/>
    </location>
    <ligand>
        <name>ATP</name>
        <dbReference type="ChEBI" id="CHEBI:30616"/>
    </ligand>
</feature>
<feature type="active site" description="Cysteine persulfide intermediate; for sulfurtransferase activity" evidence="12">
    <location>
        <position position="389"/>
    </location>
</feature>
<keyword evidence="9 12" id="KW-0862">Zinc</keyword>
<dbReference type="GO" id="GO:0004792">
    <property type="term" value="F:thiosulfate-cyanide sulfurtransferase activity"/>
    <property type="evidence" value="ECO:0007669"/>
    <property type="project" value="TreeGrafter"/>
</dbReference>
<dbReference type="InterPro" id="IPR028885">
    <property type="entry name" value="MOCS3/Uba4"/>
</dbReference>
<evidence type="ECO:0000313" key="15">
    <source>
        <dbReference type="EMBL" id="QSL64089.1"/>
    </source>
</evidence>
<feature type="binding site" evidence="12">
    <location>
        <position position="96"/>
    </location>
    <ligand>
        <name>ATP</name>
        <dbReference type="ChEBI" id="CHEBI:30616"/>
    </ligand>
</feature>
<feature type="coiled-coil region" evidence="13">
    <location>
        <begin position="5"/>
        <end position="36"/>
    </location>
</feature>
<dbReference type="InterPro" id="IPR000594">
    <property type="entry name" value="ThiF_NAD_FAD-bd"/>
</dbReference>
<keyword evidence="10 12" id="KW-0067">ATP-binding</keyword>
<dbReference type="GO" id="GO:0070566">
    <property type="term" value="F:adenylyltransferase activity"/>
    <property type="evidence" value="ECO:0007669"/>
    <property type="project" value="InterPro"/>
</dbReference>
<keyword evidence="4 12" id="KW-0819">tRNA processing</keyword>
<dbReference type="GO" id="GO:0005524">
    <property type="term" value="F:ATP binding"/>
    <property type="evidence" value="ECO:0007669"/>
    <property type="project" value="UniProtKB-KW"/>
</dbReference>
<dbReference type="GO" id="GO:0016887">
    <property type="term" value="F:ATP hydrolysis activity"/>
    <property type="evidence" value="ECO:0007669"/>
    <property type="project" value="UniProtKB-ARBA"/>
</dbReference>
<dbReference type="GO" id="GO:0046872">
    <property type="term" value="F:metal ion binding"/>
    <property type="evidence" value="ECO:0007669"/>
    <property type="project" value="UniProtKB-KW"/>
</dbReference>
<comment type="subcellular location">
    <subcellularLocation>
        <location evidence="1">Cytoplasm</location>
        <location evidence="1">Cytosol</location>
    </subcellularLocation>
</comment>
<sequence length="431" mass="48594">MDSEIKYLEKKIKKLKLELSNKKKELRRNINNKKHNGLYLEEFERYGRQIIIPEIGIEGQKILKEAKVLVIGAGGLGCPALTYLTGAGIGTIGIVDGDCIDISNCHRQILHTSSKLGQKKVNSAIEYLKDLNPFVGFVNYSTHISPSSAIDIIKPYDIILDCTDNQSIRYLISDTCVFLKKPLISASAIRTEGQLCIYGFRGSCCYRCLFPTPSPKETNQTCENNGILGMVVGVMGTLQALEVIKILLSQQLLSKYNNIETNNYVPYMTIFSAFSVPQFRFIKLRPRKSSCPSCGDKPLITKNIIEEGSYYNLNTICKEEILEKDQRITVQGNSIFQSKKKHQIILIDVRDETEFKICSIPFSINIPLADLYNLPCLPIDKNKQIYVICRSGNSSQLAVKLLYERFNISNVKDVIGGLKSWSTINKEFPIY</sequence>
<proteinExistence type="inferred from homology"/>
<evidence type="ECO:0000256" key="2">
    <source>
        <dbReference type="ARBA" id="ARBA00022490"/>
    </source>
</evidence>
<dbReference type="PROSITE" id="PS50206">
    <property type="entry name" value="RHODANESE_3"/>
    <property type="match status" value="1"/>
</dbReference>
<dbReference type="Pfam" id="PF00899">
    <property type="entry name" value="ThiF"/>
    <property type="match status" value="1"/>
</dbReference>
<feature type="binding site" evidence="12">
    <location>
        <position position="208"/>
    </location>
    <ligand>
        <name>Zn(2+)</name>
        <dbReference type="ChEBI" id="CHEBI:29105"/>
    </ligand>
</feature>
<dbReference type="UniPathway" id="UPA00988"/>
<evidence type="ECO:0000256" key="1">
    <source>
        <dbReference type="ARBA" id="ARBA00004514"/>
    </source>
</evidence>
<evidence type="ECO:0000256" key="10">
    <source>
        <dbReference type="ARBA" id="ARBA00022840"/>
    </source>
</evidence>
<evidence type="ECO:0000256" key="4">
    <source>
        <dbReference type="ARBA" id="ARBA00022694"/>
    </source>
</evidence>
<evidence type="ECO:0000256" key="6">
    <source>
        <dbReference type="ARBA" id="ARBA00022723"/>
    </source>
</evidence>
<evidence type="ECO:0000256" key="13">
    <source>
        <dbReference type="SAM" id="Coils"/>
    </source>
</evidence>
<dbReference type="SUPFAM" id="SSF69572">
    <property type="entry name" value="Activating enzymes of the ubiquitin-like proteins"/>
    <property type="match status" value="1"/>
</dbReference>
<feature type="active site" description="Glycyl thioester intermediate; for adenylyltransferase activity" evidence="12">
    <location>
        <position position="222"/>
    </location>
</feature>
<dbReference type="AlphaFoldDB" id="A0A899FXV5"/>
<keyword evidence="13" id="KW-0175">Coiled coil</keyword>
<evidence type="ECO:0000256" key="12">
    <source>
        <dbReference type="HAMAP-Rule" id="MF_03049"/>
    </source>
</evidence>
<dbReference type="FunFam" id="3.40.50.720:FF:000033">
    <property type="entry name" value="Adenylyltransferase and sulfurtransferase MOCS3"/>
    <property type="match status" value="1"/>
</dbReference>
<dbReference type="InterPro" id="IPR036873">
    <property type="entry name" value="Rhodanese-like_dom_sf"/>
</dbReference>
<dbReference type="InterPro" id="IPR001763">
    <property type="entry name" value="Rhodanese-like_dom"/>
</dbReference>
<keyword evidence="3 12" id="KW-0808">Transferase</keyword>
<evidence type="ECO:0000256" key="11">
    <source>
        <dbReference type="ARBA" id="ARBA00023268"/>
    </source>
</evidence>
<comment type="caution">
    <text evidence="12">Lacks conserved residue(s) required for the propagation of feature annotation.</text>
</comment>
<dbReference type="GO" id="GO:0032447">
    <property type="term" value="P:protein urmylation"/>
    <property type="evidence" value="ECO:0007669"/>
    <property type="project" value="TreeGrafter"/>
</dbReference>
<feature type="binding site" evidence="12">
    <location>
        <position position="294"/>
    </location>
    <ligand>
        <name>Zn(2+)</name>
        <dbReference type="ChEBI" id="CHEBI:29105"/>
    </ligand>
</feature>
<keyword evidence="16" id="KW-1185">Reference proteome</keyword>
<feature type="binding site" evidence="12">
    <location>
        <begin position="164"/>
        <end position="165"/>
    </location>
    <ligand>
        <name>ATP</name>
        <dbReference type="ChEBI" id="CHEBI:30616"/>
    </ligand>
</feature>
<gene>
    <name evidence="12" type="primary">UBA4</name>
    <name evidence="15" type="ORF">MERGE_000244</name>
</gene>
<keyword evidence="11 12" id="KW-0511">Multifunctional enzyme</keyword>
<feature type="binding site" evidence="12">
    <location>
        <position position="205"/>
    </location>
    <ligand>
        <name>Zn(2+)</name>
        <dbReference type="ChEBI" id="CHEBI:29105"/>
    </ligand>
</feature>
<dbReference type="Gene3D" id="3.40.250.10">
    <property type="entry name" value="Rhodanese-like domain"/>
    <property type="match status" value="1"/>
</dbReference>
<dbReference type="CDD" id="cd00757">
    <property type="entry name" value="ThiF_MoeB_HesA_family"/>
    <property type="match status" value="1"/>
</dbReference>
<comment type="pathway">
    <text evidence="12">tRNA modification; 5-methoxycarbonylmethyl-2-thiouridine-tRNA biosynthesis.</text>
</comment>
<evidence type="ECO:0000256" key="9">
    <source>
        <dbReference type="ARBA" id="ARBA00022833"/>
    </source>
</evidence>
<accession>A0A899FXV5</accession>
<dbReference type="OrthoDB" id="10261062at2759"/>
<dbReference type="PANTHER" id="PTHR10953">
    <property type="entry name" value="UBIQUITIN-ACTIVATING ENZYME E1"/>
    <property type="match status" value="1"/>
</dbReference>
<dbReference type="GO" id="GO:0005829">
    <property type="term" value="C:cytosol"/>
    <property type="evidence" value="ECO:0007669"/>
    <property type="project" value="UniProtKB-SubCell"/>
</dbReference>
<evidence type="ECO:0000256" key="7">
    <source>
        <dbReference type="ARBA" id="ARBA00022741"/>
    </source>
</evidence>
<dbReference type="InterPro" id="IPR035985">
    <property type="entry name" value="Ubiquitin-activating_enz"/>
</dbReference>
<dbReference type="InterPro" id="IPR045886">
    <property type="entry name" value="ThiF/MoeB/HesA"/>
</dbReference>
<dbReference type="Gene3D" id="3.40.50.720">
    <property type="entry name" value="NAD(P)-binding Rossmann-like Domain"/>
    <property type="match status" value="1"/>
</dbReference>
<reference evidence="15" key="1">
    <citation type="submission" date="2020-06" db="EMBL/GenBank/DDBJ databases">
        <title>Genomes of multiple members of Pneumocystis genus reveal paths to human pathogen Pneumocystis jirovecii.</title>
        <authorList>
            <person name="Cisse O.H."/>
            <person name="Ma L."/>
            <person name="Dekker J."/>
            <person name="Khil P."/>
            <person name="Jo J."/>
            <person name="Brenchley J."/>
            <person name="Blair R."/>
            <person name="Pahar B."/>
            <person name="Chabe M."/>
            <person name="Van Rompay K.A."/>
            <person name="Keesler R."/>
            <person name="Sukura A."/>
            <person name="Hirsch V."/>
            <person name="Kutty G."/>
            <person name="Liu Y."/>
            <person name="Peng L."/>
            <person name="Chen J."/>
            <person name="Song J."/>
            <person name="Weissenbacher-Lang C."/>
            <person name="Xu J."/>
            <person name="Upham N.S."/>
            <person name="Stajich J.E."/>
            <person name="Cuomo C.A."/>
            <person name="Cushion M.T."/>
            <person name="Kovacs J.A."/>
        </authorList>
    </citation>
    <scope>NUCLEOTIDE SEQUENCE</scope>
    <source>
        <strain evidence="15">2A</strain>
    </source>
</reference>
<evidence type="ECO:0000256" key="3">
    <source>
        <dbReference type="ARBA" id="ARBA00022679"/>
    </source>
</evidence>
<dbReference type="GO" id="GO:0042292">
    <property type="term" value="F:URM1 activating enzyme activity"/>
    <property type="evidence" value="ECO:0007669"/>
    <property type="project" value="TreeGrafter"/>
</dbReference>
<dbReference type="Proteomes" id="UP000663699">
    <property type="component" value="Chromosome 1"/>
</dbReference>
<dbReference type="SMART" id="SM00450">
    <property type="entry name" value="RHOD"/>
    <property type="match status" value="1"/>
</dbReference>
<dbReference type="Pfam" id="PF00581">
    <property type="entry name" value="Rhodanese"/>
    <property type="match status" value="1"/>
</dbReference>
<keyword evidence="5" id="KW-0548">Nucleotidyltransferase</keyword>
<feature type="domain" description="Rhodanese" evidence="14">
    <location>
        <begin position="340"/>
        <end position="426"/>
    </location>
</feature>
<keyword evidence="7 12" id="KW-0547">Nucleotide-binding</keyword>
<feature type="binding site" evidence="12">
    <location>
        <position position="291"/>
    </location>
    <ligand>
        <name>Zn(2+)</name>
        <dbReference type="ChEBI" id="CHEBI:29105"/>
    </ligand>
</feature>